<organism evidence="1">
    <name type="scientific">Arundo donax</name>
    <name type="common">Giant reed</name>
    <name type="synonym">Donax arundinaceus</name>
    <dbReference type="NCBI Taxonomy" id="35708"/>
    <lineage>
        <taxon>Eukaryota</taxon>
        <taxon>Viridiplantae</taxon>
        <taxon>Streptophyta</taxon>
        <taxon>Embryophyta</taxon>
        <taxon>Tracheophyta</taxon>
        <taxon>Spermatophyta</taxon>
        <taxon>Magnoliopsida</taxon>
        <taxon>Liliopsida</taxon>
        <taxon>Poales</taxon>
        <taxon>Poaceae</taxon>
        <taxon>PACMAD clade</taxon>
        <taxon>Arundinoideae</taxon>
        <taxon>Arundineae</taxon>
        <taxon>Arundo</taxon>
    </lineage>
</organism>
<name>A0A0A9AS52_ARUDO</name>
<protein>
    <submittedName>
        <fullName evidence="1">Uncharacterized protein</fullName>
    </submittedName>
</protein>
<proteinExistence type="predicted"/>
<dbReference type="AlphaFoldDB" id="A0A0A9AS52"/>
<accession>A0A0A9AS52</accession>
<sequence length="34" mass="4015">MIMMMKHLRKSLDAFIPLLAPLHRTQCFLMRSPS</sequence>
<evidence type="ECO:0000313" key="1">
    <source>
        <dbReference type="EMBL" id="JAD49922.1"/>
    </source>
</evidence>
<reference evidence="1" key="1">
    <citation type="submission" date="2014-09" db="EMBL/GenBank/DDBJ databases">
        <authorList>
            <person name="Magalhaes I.L.F."/>
            <person name="Oliveira U."/>
            <person name="Santos F.R."/>
            <person name="Vidigal T.H.D.A."/>
            <person name="Brescovit A.D."/>
            <person name="Santos A.J."/>
        </authorList>
    </citation>
    <scope>NUCLEOTIDE SEQUENCE</scope>
    <source>
        <tissue evidence="1">Shoot tissue taken approximately 20 cm above the soil surface</tissue>
    </source>
</reference>
<reference evidence="1" key="2">
    <citation type="journal article" date="2015" name="Data Brief">
        <title>Shoot transcriptome of the giant reed, Arundo donax.</title>
        <authorList>
            <person name="Barrero R.A."/>
            <person name="Guerrero F.D."/>
            <person name="Moolhuijzen P."/>
            <person name="Goolsby J.A."/>
            <person name="Tidwell J."/>
            <person name="Bellgard S.E."/>
            <person name="Bellgard M.I."/>
        </authorList>
    </citation>
    <scope>NUCLEOTIDE SEQUENCE</scope>
    <source>
        <tissue evidence="1">Shoot tissue taken approximately 20 cm above the soil surface</tissue>
    </source>
</reference>
<dbReference type="EMBL" id="GBRH01247973">
    <property type="protein sequence ID" value="JAD49922.1"/>
    <property type="molecule type" value="Transcribed_RNA"/>
</dbReference>